<dbReference type="AlphaFoldDB" id="A0A2A2KJ93"/>
<keyword evidence="1" id="KW-0472">Membrane</keyword>
<dbReference type="EMBL" id="LIAE01008456">
    <property type="protein sequence ID" value="PAV73948.1"/>
    <property type="molecule type" value="Genomic_DNA"/>
</dbReference>
<keyword evidence="3" id="KW-1185">Reference proteome</keyword>
<name>A0A2A2KJ93_9BILA</name>
<evidence type="ECO:0000313" key="3">
    <source>
        <dbReference type="Proteomes" id="UP000218231"/>
    </source>
</evidence>
<proteinExistence type="predicted"/>
<keyword evidence="1" id="KW-1133">Transmembrane helix</keyword>
<dbReference type="OrthoDB" id="297496at2759"/>
<accession>A0A2A2KJ93</accession>
<feature type="transmembrane region" description="Helical" evidence="1">
    <location>
        <begin position="82"/>
        <end position="102"/>
    </location>
</feature>
<reference evidence="2 3" key="1">
    <citation type="journal article" date="2017" name="Curr. Biol.">
        <title>Genome architecture and evolution of a unichromosomal asexual nematode.</title>
        <authorList>
            <person name="Fradin H."/>
            <person name="Zegar C."/>
            <person name="Gutwein M."/>
            <person name="Lucas J."/>
            <person name="Kovtun M."/>
            <person name="Corcoran D."/>
            <person name="Baugh L.R."/>
            <person name="Kiontke K."/>
            <person name="Gunsalus K."/>
            <person name="Fitch D.H."/>
            <person name="Piano F."/>
        </authorList>
    </citation>
    <scope>NUCLEOTIDE SEQUENCE [LARGE SCALE GENOMIC DNA]</scope>
    <source>
        <strain evidence="2">PF1309</strain>
    </source>
</reference>
<organism evidence="2 3">
    <name type="scientific">Diploscapter pachys</name>
    <dbReference type="NCBI Taxonomy" id="2018661"/>
    <lineage>
        <taxon>Eukaryota</taxon>
        <taxon>Metazoa</taxon>
        <taxon>Ecdysozoa</taxon>
        <taxon>Nematoda</taxon>
        <taxon>Chromadorea</taxon>
        <taxon>Rhabditida</taxon>
        <taxon>Rhabditina</taxon>
        <taxon>Rhabditomorpha</taxon>
        <taxon>Rhabditoidea</taxon>
        <taxon>Rhabditidae</taxon>
        <taxon>Diploscapter</taxon>
    </lineage>
</organism>
<dbReference type="Gene3D" id="1.10.287.70">
    <property type="match status" value="1"/>
</dbReference>
<evidence type="ECO:0000313" key="2">
    <source>
        <dbReference type="EMBL" id="PAV73948.1"/>
    </source>
</evidence>
<evidence type="ECO:0000256" key="1">
    <source>
        <dbReference type="SAM" id="Phobius"/>
    </source>
</evidence>
<keyword evidence="1" id="KW-0812">Transmembrane</keyword>
<comment type="caution">
    <text evidence="2">The sequence shown here is derived from an EMBL/GenBank/DDBJ whole genome shotgun (WGS) entry which is preliminary data.</text>
</comment>
<gene>
    <name evidence="2" type="ORF">WR25_01446</name>
</gene>
<protein>
    <submittedName>
        <fullName evidence="2">Uncharacterized protein</fullName>
    </submittedName>
</protein>
<sequence>MNATSLGYPFIRRRDTIVDENAMQHLLLHESIWSHPFATKWRIGNHRRRSIEEVQAPVARTKWKRVLVYLQLAYEKSKIQSLFPILLLFAYSILGGFIFYSIERPSEESLLVDKSLYIESLKEELVNVLLDVHMRLRNFNETYSNNTHVLNLYHRAYRRYALNRIHRSVYWYTLSAFYLTEHEMHKALALRPQNPEAIWQKHFESNFGRIAALKNYTDQVIVE</sequence>
<dbReference type="Proteomes" id="UP000218231">
    <property type="component" value="Unassembled WGS sequence"/>
</dbReference>